<evidence type="ECO:0000313" key="2">
    <source>
        <dbReference type="WBParaSite" id="nRc.2.0.1.t29989-RA"/>
    </source>
</evidence>
<organism evidence="1 2">
    <name type="scientific">Romanomermis culicivorax</name>
    <name type="common">Nematode worm</name>
    <dbReference type="NCBI Taxonomy" id="13658"/>
    <lineage>
        <taxon>Eukaryota</taxon>
        <taxon>Metazoa</taxon>
        <taxon>Ecdysozoa</taxon>
        <taxon>Nematoda</taxon>
        <taxon>Enoplea</taxon>
        <taxon>Dorylaimia</taxon>
        <taxon>Mermithida</taxon>
        <taxon>Mermithoidea</taxon>
        <taxon>Mermithidae</taxon>
        <taxon>Romanomermis</taxon>
    </lineage>
</organism>
<name>A0A915JVC7_ROMCU</name>
<evidence type="ECO:0000313" key="1">
    <source>
        <dbReference type="Proteomes" id="UP000887565"/>
    </source>
</evidence>
<proteinExistence type="predicted"/>
<dbReference type="Proteomes" id="UP000887565">
    <property type="component" value="Unplaced"/>
</dbReference>
<protein>
    <submittedName>
        <fullName evidence="2">Uncharacterized protein</fullName>
    </submittedName>
</protein>
<sequence length="114" mass="12824">MHELAAFRVCRGDPIPNFVFVQQNSRHSVMNESYISSRVYCNYDVTEQRLVVLKAEPTGPLLVFNLIRIGLDIYVPIDDNCTTASAFQETFEGRFLGQSFSSGIDHSIAISTFV</sequence>
<keyword evidence="1" id="KW-1185">Reference proteome</keyword>
<accession>A0A915JVC7</accession>
<reference evidence="2" key="1">
    <citation type="submission" date="2022-11" db="UniProtKB">
        <authorList>
            <consortium name="WormBaseParasite"/>
        </authorList>
    </citation>
    <scope>IDENTIFICATION</scope>
</reference>
<dbReference type="AlphaFoldDB" id="A0A915JVC7"/>
<dbReference type="WBParaSite" id="nRc.2.0.1.t29989-RA">
    <property type="protein sequence ID" value="nRc.2.0.1.t29989-RA"/>
    <property type="gene ID" value="nRc.2.0.1.g29989"/>
</dbReference>